<dbReference type="AlphaFoldDB" id="A0AA37SS52"/>
<evidence type="ECO:0008006" key="3">
    <source>
        <dbReference type="Google" id="ProtNLM"/>
    </source>
</evidence>
<sequence length="193" mass="21608">MNSKSSDPYPFVNVLKLSPIELGRSEFQVSYERYFKNRAQSIFIAPSIFLSSQGEETKDGFQLFVQYRFYLSHLFVENNNTLGMYNIGFYAAPYVTGLTYKETYEQGIYDPSSGENVYNLIDDKVNAIEGGALMGVQFDITSRIVLDFYLGGGIRKSNFESSGDSFSQGGIGLFDLAYTGVKPRIGLQIGITF</sequence>
<evidence type="ECO:0000313" key="1">
    <source>
        <dbReference type="EMBL" id="GLR17193.1"/>
    </source>
</evidence>
<name>A0AA37SS52_9BACT</name>
<organism evidence="1 2">
    <name type="scientific">Portibacter lacus</name>
    <dbReference type="NCBI Taxonomy" id="1099794"/>
    <lineage>
        <taxon>Bacteria</taxon>
        <taxon>Pseudomonadati</taxon>
        <taxon>Bacteroidota</taxon>
        <taxon>Saprospiria</taxon>
        <taxon>Saprospirales</taxon>
        <taxon>Haliscomenobacteraceae</taxon>
        <taxon>Portibacter</taxon>
    </lineage>
</organism>
<reference evidence="1" key="1">
    <citation type="journal article" date="2014" name="Int. J. Syst. Evol. Microbiol.">
        <title>Complete genome sequence of Corynebacterium casei LMG S-19264T (=DSM 44701T), isolated from a smear-ripened cheese.</title>
        <authorList>
            <consortium name="US DOE Joint Genome Institute (JGI-PGF)"/>
            <person name="Walter F."/>
            <person name="Albersmeier A."/>
            <person name="Kalinowski J."/>
            <person name="Ruckert C."/>
        </authorList>
    </citation>
    <scope>NUCLEOTIDE SEQUENCE</scope>
    <source>
        <strain evidence="1">NBRC 108769</strain>
    </source>
</reference>
<comment type="caution">
    <text evidence="1">The sequence shown here is derived from an EMBL/GenBank/DDBJ whole genome shotgun (WGS) entry which is preliminary data.</text>
</comment>
<keyword evidence="2" id="KW-1185">Reference proteome</keyword>
<proteinExistence type="predicted"/>
<reference evidence="1" key="2">
    <citation type="submission" date="2023-01" db="EMBL/GenBank/DDBJ databases">
        <title>Draft genome sequence of Portibacter lacus strain NBRC 108769.</title>
        <authorList>
            <person name="Sun Q."/>
            <person name="Mori K."/>
        </authorList>
    </citation>
    <scope>NUCLEOTIDE SEQUENCE</scope>
    <source>
        <strain evidence="1">NBRC 108769</strain>
    </source>
</reference>
<dbReference type="Proteomes" id="UP001156666">
    <property type="component" value="Unassembled WGS sequence"/>
</dbReference>
<protein>
    <recommendedName>
        <fullName evidence="3">DUF3575 domain-containing protein</fullName>
    </recommendedName>
</protein>
<evidence type="ECO:0000313" key="2">
    <source>
        <dbReference type="Proteomes" id="UP001156666"/>
    </source>
</evidence>
<dbReference type="EMBL" id="BSOH01000010">
    <property type="protein sequence ID" value="GLR17193.1"/>
    <property type="molecule type" value="Genomic_DNA"/>
</dbReference>
<accession>A0AA37SS52</accession>
<gene>
    <name evidence="1" type="ORF">GCM10007940_18080</name>
</gene>